<evidence type="ECO:0000313" key="2">
    <source>
        <dbReference type="Proteomes" id="UP000280819"/>
    </source>
</evidence>
<dbReference type="EMBL" id="RQZG01000034">
    <property type="protein sequence ID" value="RRD02855.1"/>
    <property type="molecule type" value="Genomic_DNA"/>
</dbReference>
<accession>A0A3P1T0R3</accession>
<sequence>MNVETGAGVRSVGVAASTGTVIETDRWVPLMLEWDCVISDAPLYLFIRDPADGFVELKIDPDTGALIGFVIIDLPQEDDRGRTLHGVPTKVGTPVVDRDMWPWKVTPDYREPAKRNVDMFLPLASSVDDDHLTVWIGDGQPEVNLTTGDVAVTIGRDGALLAISVPWPKESAELWPLSPKGGAHGYEG</sequence>
<dbReference type="RefSeq" id="WP_124846096.1">
    <property type="nucleotide sequence ID" value="NZ_RQZG01000034.1"/>
</dbReference>
<dbReference type="OrthoDB" id="3396354at2"/>
<evidence type="ECO:0000313" key="1">
    <source>
        <dbReference type="EMBL" id="RRD02855.1"/>
    </source>
</evidence>
<dbReference type="Proteomes" id="UP000280819">
    <property type="component" value="Unassembled WGS sequence"/>
</dbReference>
<comment type="caution">
    <text evidence="1">The sequence shown here is derived from an EMBL/GenBank/DDBJ whole genome shotgun (WGS) entry which is preliminary data.</text>
</comment>
<gene>
    <name evidence="1" type="ORF">EII34_15630</name>
</gene>
<name>A0A3P1T0R3_9ACTN</name>
<protein>
    <submittedName>
        <fullName evidence="1">Uncharacterized protein</fullName>
    </submittedName>
</protein>
<proteinExistence type="predicted"/>
<dbReference type="AlphaFoldDB" id="A0A3P1T0R3"/>
<reference evidence="1 2" key="1">
    <citation type="submission" date="2018-11" db="EMBL/GenBank/DDBJ databases">
        <title>Genomes From Bacteria Associated with the Canine Oral Cavity: a Test Case for Automated Genome-Based Taxonomic Assignment.</title>
        <authorList>
            <person name="Coil D.A."/>
            <person name="Jospin G."/>
            <person name="Darling A.E."/>
            <person name="Wallis C."/>
            <person name="Davis I.J."/>
            <person name="Harris S."/>
            <person name="Eisen J.A."/>
            <person name="Holcombe L.J."/>
            <person name="O'Flynn C."/>
        </authorList>
    </citation>
    <scope>NUCLEOTIDE SEQUENCE [LARGE SCALE GENOMIC DNA]</scope>
    <source>
        <strain evidence="1 2">OH887_COT-365</strain>
    </source>
</reference>
<organism evidence="1 2">
    <name type="scientific">Arachnia propionica</name>
    <dbReference type="NCBI Taxonomy" id="1750"/>
    <lineage>
        <taxon>Bacteria</taxon>
        <taxon>Bacillati</taxon>
        <taxon>Actinomycetota</taxon>
        <taxon>Actinomycetes</taxon>
        <taxon>Propionibacteriales</taxon>
        <taxon>Propionibacteriaceae</taxon>
        <taxon>Arachnia</taxon>
    </lineage>
</organism>